<name>A0ABV5LSX9_9ACTN</name>
<dbReference type="GO" id="GO:0006508">
    <property type="term" value="P:proteolysis"/>
    <property type="evidence" value="ECO:0007669"/>
    <property type="project" value="UniProtKB-KW"/>
</dbReference>
<proteinExistence type="inferred from homology"/>
<dbReference type="RefSeq" id="WP_380134925.1">
    <property type="nucleotide sequence ID" value="NZ_JBHLUI010000003.1"/>
</dbReference>
<keyword evidence="5 7" id="KW-1133">Transmembrane helix</keyword>
<keyword evidence="10" id="KW-1185">Reference proteome</keyword>
<comment type="subcellular location">
    <subcellularLocation>
        <location evidence="1">Membrane</location>
        <topology evidence="1">Multi-pass membrane protein</topology>
    </subcellularLocation>
</comment>
<keyword evidence="3 7" id="KW-0812">Transmembrane</keyword>
<evidence type="ECO:0000256" key="4">
    <source>
        <dbReference type="ARBA" id="ARBA00022801"/>
    </source>
</evidence>
<dbReference type="InterPro" id="IPR035952">
    <property type="entry name" value="Rhomboid-like_sf"/>
</dbReference>
<dbReference type="Gene3D" id="1.20.1540.10">
    <property type="entry name" value="Rhomboid-like"/>
    <property type="match status" value="1"/>
</dbReference>
<dbReference type="PANTHER" id="PTHR43731">
    <property type="entry name" value="RHOMBOID PROTEASE"/>
    <property type="match status" value="1"/>
</dbReference>
<comment type="caution">
    <text evidence="9">The sequence shown here is derived from an EMBL/GenBank/DDBJ whole genome shotgun (WGS) entry which is preliminary data.</text>
</comment>
<evidence type="ECO:0000256" key="2">
    <source>
        <dbReference type="ARBA" id="ARBA00009045"/>
    </source>
</evidence>
<dbReference type="Pfam" id="PF01694">
    <property type="entry name" value="Rhomboid"/>
    <property type="match status" value="1"/>
</dbReference>
<comment type="similarity">
    <text evidence="2">Belongs to the peptidase S54 family.</text>
</comment>
<keyword evidence="4" id="KW-0378">Hydrolase</keyword>
<dbReference type="GO" id="GO:0008233">
    <property type="term" value="F:peptidase activity"/>
    <property type="evidence" value="ECO:0007669"/>
    <property type="project" value="UniProtKB-KW"/>
</dbReference>
<sequence length="288" mass="30510">MTEPAPSPTVPVCPRHPDRESWVRCQRCERPVCPECQRSASVGVQCVDCVKEQARGDRAVRTTFGGTWRRGDTLITRTVIVICLVMYGAQFVLPGSVYAYLPLVNDPGYLNSFEAGNWWQPLTSAFLHARSPLHVALNMYALWIVGGYLEPLLGRLRFGLLYLLSALGGAVGATLLPGTAFTTTVGASGAVFGLFGALLVVNRRLGRQAGQVVVLIAINFALGLFVAGISWQAHLGGLVTGVVVAVLLARRRGADRRAGAGTWVGVGAVAVVILGLLVIAGTGVALGY</sequence>
<evidence type="ECO:0000256" key="1">
    <source>
        <dbReference type="ARBA" id="ARBA00004141"/>
    </source>
</evidence>
<evidence type="ECO:0000256" key="3">
    <source>
        <dbReference type="ARBA" id="ARBA00022692"/>
    </source>
</evidence>
<reference evidence="9 10" key="1">
    <citation type="submission" date="2024-09" db="EMBL/GenBank/DDBJ databases">
        <authorList>
            <person name="Sun Q."/>
            <person name="Mori K."/>
        </authorList>
    </citation>
    <scope>NUCLEOTIDE SEQUENCE [LARGE SCALE GENOMIC DNA]</scope>
    <source>
        <strain evidence="9 10">TISTR 1856</strain>
    </source>
</reference>
<gene>
    <name evidence="9" type="ORF">ACFFVI_09435</name>
</gene>
<feature type="transmembrane region" description="Helical" evidence="7">
    <location>
        <begin position="156"/>
        <end position="175"/>
    </location>
</feature>
<feature type="transmembrane region" description="Helical" evidence="7">
    <location>
        <begin position="261"/>
        <end position="286"/>
    </location>
</feature>
<dbReference type="InterPro" id="IPR050925">
    <property type="entry name" value="Rhomboid_protease_S54"/>
</dbReference>
<dbReference type="InterPro" id="IPR022764">
    <property type="entry name" value="Peptidase_S54_rhomboid_dom"/>
</dbReference>
<evidence type="ECO:0000256" key="5">
    <source>
        <dbReference type="ARBA" id="ARBA00022989"/>
    </source>
</evidence>
<keyword evidence="6 7" id="KW-0472">Membrane</keyword>
<feature type="transmembrane region" description="Helical" evidence="7">
    <location>
        <begin position="233"/>
        <end position="249"/>
    </location>
</feature>
<evidence type="ECO:0000256" key="7">
    <source>
        <dbReference type="SAM" id="Phobius"/>
    </source>
</evidence>
<feature type="transmembrane region" description="Helical" evidence="7">
    <location>
        <begin position="209"/>
        <end position="227"/>
    </location>
</feature>
<evidence type="ECO:0000313" key="10">
    <source>
        <dbReference type="Proteomes" id="UP001589748"/>
    </source>
</evidence>
<organism evidence="9 10">
    <name type="scientific">Kineococcus gynurae</name>
    <dbReference type="NCBI Taxonomy" id="452979"/>
    <lineage>
        <taxon>Bacteria</taxon>
        <taxon>Bacillati</taxon>
        <taxon>Actinomycetota</taxon>
        <taxon>Actinomycetes</taxon>
        <taxon>Kineosporiales</taxon>
        <taxon>Kineosporiaceae</taxon>
        <taxon>Kineococcus</taxon>
    </lineage>
</organism>
<evidence type="ECO:0000259" key="8">
    <source>
        <dbReference type="Pfam" id="PF01694"/>
    </source>
</evidence>
<dbReference type="PANTHER" id="PTHR43731:SF14">
    <property type="entry name" value="PRESENILIN-ASSOCIATED RHOMBOID-LIKE PROTEIN, MITOCHONDRIAL"/>
    <property type="match status" value="1"/>
</dbReference>
<feature type="domain" description="Peptidase S54 rhomboid" evidence="8">
    <location>
        <begin position="116"/>
        <end position="250"/>
    </location>
</feature>
<feature type="transmembrane region" description="Helical" evidence="7">
    <location>
        <begin position="79"/>
        <end position="101"/>
    </location>
</feature>
<feature type="transmembrane region" description="Helical" evidence="7">
    <location>
        <begin position="131"/>
        <end position="149"/>
    </location>
</feature>
<keyword evidence="9" id="KW-0645">Protease</keyword>
<feature type="transmembrane region" description="Helical" evidence="7">
    <location>
        <begin position="181"/>
        <end position="202"/>
    </location>
</feature>
<protein>
    <submittedName>
        <fullName evidence="9">Rhomboid family intramembrane serine protease</fullName>
    </submittedName>
</protein>
<dbReference type="Proteomes" id="UP001589748">
    <property type="component" value="Unassembled WGS sequence"/>
</dbReference>
<accession>A0ABV5LSX9</accession>
<dbReference type="SUPFAM" id="SSF144091">
    <property type="entry name" value="Rhomboid-like"/>
    <property type="match status" value="1"/>
</dbReference>
<evidence type="ECO:0000313" key="9">
    <source>
        <dbReference type="EMBL" id="MFB9377193.1"/>
    </source>
</evidence>
<evidence type="ECO:0000256" key="6">
    <source>
        <dbReference type="ARBA" id="ARBA00023136"/>
    </source>
</evidence>
<dbReference type="EMBL" id="JBHMDM010000004">
    <property type="protein sequence ID" value="MFB9377193.1"/>
    <property type="molecule type" value="Genomic_DNA"/>
</dbReference>